<evidence type="ECO:0000313" key="7">
    <source>
        <dbReference type="Proteomes" id="UP000433309"/>
    </source>
</evidence>
<dbReference type="PANTHER" id="PTHR30244:SF36">
    <property type="entry name" value="3-OXO-GLUCOSE-6-PHOSPHATE:GLUTAMATE AMINOTRANSFERASE"/>
    <property type="match status" value="1"/>
</dbReference>
<gene>
    <name evidence="6" type="ORF">GJ699_30825</name>
</gene>
<dbReference type="GO" id="GO:0000271">
    <property type="term" value="P:polysaccharide biosynthetic process"/>
    <property type="evidence" value="ECO:0007669"/>
    <property type="project" value="TreeGrafter"/>
</dbReference>
<dbReference type="EMBL" id="WKJK01000026">
    <property type="protein sequence ID" value="MRW94376.1"/>
    <property type="molecule type" value="Genomic_DNA"/>
</dbReference>
<dbReference type="Pfam" id="PF01041">
    <property type="entry name" value="DegT_DnrJ_EryC1"/>
    <property type="match status" value="1"/>
</dbReference>
<comment type="similarity">
    <text evidence="2 5">Belongs to the DegT/DnrJ/EryC1 family.</text>
</comment>
<evidence type="ECO:0000256" key="4">
    <source>
        <dbReference type="PIRSR" id="PIRSR000390-2"/>
    </source>
</evidence>
<feature type="modified residue" description="N6-(pyridoxal phosphate)lysine" evidence="4">
    <location>
        <position position="186"/>
    </location>
</feature>
<dbReference type="CDD" id="cd00616">
    <property type="entry name" value="AHBA_syn"/>
    <property type="match status" value="1"/>
</dbReference>
<dbReference type="PIRSF" id="PIRSF000390">
    <property type="entry name" value="PLP_StrS"/>
    <property type="match status" value="1"/>
</dbReference>
<keyword evidence="1 4" id="KW-0663">Pyridoxal phosphate</keyword>
<dbReference type="Gene3D" id="3.90.1150.10">
    <property type="entry name" value="Aspartate Aminotransferase, domain 1"/>
    <property type="match status" value="1"/>
</dbReference>
<comment type="caution">
    <text evidence="6">The sequence shown here is derived from an EMBL/GenBank/DDBJ whole genome shotgun (WGS) entry which is preliminary data.</text>
</comment>
<dbReference type="InterPro" id="IPR015421">
    <property type="entry name" value="PyrdxlP-dep_Trfase_major"/>
</dbReference>
<protein>
    <submittedName>
        <fullName evidence="6">Aminotransferase class I/II-fold pyridoxal phosphate-dependent enzyme</fullName>
    </submittedName>
</protein>
<dbReference type="InterPro" id="IPR015424">
    <property type="entry name" value="PyrdxlP-dep_Trfase"/>
</dbReference>
<dbReference type="SUPFAM" id="SSF53383">
    <property type="entry name" value="PLP-dependent transferases"/>
    <property type="match status" value="1"/>
</dbReference>
<accession>A0A6I2LC93</accession>
<organism evidence="6 7">
    <name type="scientific">Duganella guangzhouensis</name>
    <dbReference type="NCBI Taxonomy" id="2666084"/>
    <lineage>
        <taxon>Bacteria</taxon>
        <taxon>Pseudomonadati</taxon>
        <taxon>Pseudomonadota</taxon>
        <taxon>Betaproteobacteria</taxon>
        <taxon>Burkholderiales</taxon>
        <taxon>Oxalobacteraceae</taxon>
        <taxon>Telluria group</taxon>
        <taxon>Duganella</taxon>
    </lineage>
</organism>
<dbReference type="PANTHER" id="PTHR30244">
    <property type="entry name" value="TRANSAMINASE"/>
    <property type="match status" value="1"/>
</dbReference>
<evidence type="ECO:0000256" key="3">
    <source>
        <dbReference type="PIRSR" id="PIRSR000390-1"/>
    </source>
</evidence>
<evidence type="ECO:0000256" key="1">
    <source>
        <dbReference type="ARBA" id="ARBA00022898"/>
    </source>
</evidence>
<dbReference type="Gene3D" id="3.40.640.10">
    <property type="entry name" value="Type I PLP-dependent aspartate aminotransferase-like (Major domain)"/>
    <property type="match status" value="1"/>
</dbReference>
<evidence type="ECO:0000256" key="2">
    <source>
        <dbReference type="ARBA" id="ARBA00037999"/>
    </source>
</evidence>
<feature type="active site" description="Proton acceptor" evidence="3">
    <location>
        <position position="186"/>
    </location>
</feature>
<dbReference type="Proteomes" id="UP000433309">
    <property type="component" value="Unassembled WGS sequence"/>
</dbReference>
<proteinExistence type="inferred from homology"/>
<evidence type="ECO:0000313" key="6">
    <source>
        <dbReference type="EMBL" id="MRW94376.1"/>
    </source>
</evidence>
<dbReference type="InterPro" id="IPR015422">
    <property type="entry name" value="PyrdxlP-dep_Trfase_small"/>
</dbReference>
<keyword evidence="6" id="KW-0032">Aminotransferase</keyword>
<keyword evidence="7" id="KW-1185">Reference proteome</keyword>
<dbReference type="GO" id="GO:0008483">
    <property type="term" value="F:transaminase activity"/>
    <property type="evidence" value="ECO:0007669"/>
    <property type="project" value="UniProtKB-KW"/>
</dbReference>
<dbReference type="InterPro" id="IPR000653">
    <property type="entry name" value="DegT/StrS_aminotransferase"/>
</dbReference>
<name>A0A6I2LC93_9BURK</name>
<reference evidence="6 7" key="1">
    <citation type="submission" date="2019-11" db="EMBL/GenBank/DDBJ databases">
        <title>Novel species isolated from a subtropical stream in China.</title>
        <authorList>
            <person name="Lu H."/>
        </authorList>
    </citation>
    <scope>NUCLEOTIDE SEQUENCE [LARGE SCALE GENOMIC DNA]</scope>
    <source>
        <strain evidence="6 7">FT80W</strain>
    </source>
</reference>
<sequence length="371" mass="39496">MSVPFLDLKAINLAQGAELEAAFKRVLNSGWYILGAETAAFEASFAEYCGSAHGIGVANGLDAIFLILKGYGIGPGDEVIVPSNTFIATWLAVSHCGAKPVPVEPVEGTYNLDPAKVEAAVTANTKAIIAVHLYGQPADMAPLKEIAKRRGLKLIEDAAQAHGARYHGGVAGQLGDAAAFSFYPGKNLGALGDGGAVTTSDDALAERIRTYRNYGSKIKYYNDVPGYNSRLDELQAALLAVKLTTLDAGNEQRRAVAAYYQQHLAGIDGLTLPVIPSWAEPVWHLYVVRHAQRDRLAKKLAEKQIGTIVHYPVPPHLQPAYADMGYKEGDFPIAEAIHREVLSLPVSPTMTLDDAAEVVAGVKAALAELAG</sequence>
<dbReference type="GO" id="GO:0030170">
    <property type="term" value="F:pyridoxal phosphate binding"/>
    <property type="evidence" value="ECO:0007669"/>
    <property type="project" value="UniProtKB-ARBA"/>
</dbReference>
<keyword evidence="6" id="KW-0808">Transferase</keyword>
<dbReference type="RefSeq" id="WP_154383255.1">
    <property type="nucleotide sequence ID" value="NZ_WKJK01000026.1"/>
</dbReference>
<evidence type="ECO:0000256" key="5">
    <source>
        <dbReference type="RuleBase" id="RU004508"/>
    </source>
</evidence>
<dbReference type="AlphaFoldDB" id="A0A6I2LC93"/>
<dbReference type="FunFam" id="3.40.640.10:FF:000089">
    <property type="entry name" value="Aminotransferase, DegT/DnrJ/EryC1/StrS family"/>
    <property type="match status" value="1"/>
</dbReference>